<evidence type="ECO:0000256" key="1">
    <source>
        <dbReference type="SAM" id="SignalP"/>
    </source>
</evidence>
<feature type="chain" id="PRO_5042609883" evidence="1">
    <location>
        <begin position="19"/>
        <end position="106"/>
    </location>
</feature>
<dbReference type="EMBL" id="CAUWAG010000010">
    <property type="protein sequence ID" value="CAJ2507180.1"/>
    <property type="molecule type" value="Genomic_DNA"/>
</dbReference>
<feature type="signal peptide" evidence="1">
    <location>
        <begin position="1"/>
        <end position="18"/>
    </location>
</feature>
<comment type="caution">
    <text evidence="2">The sequence shown here is derived from an EMBL/GenBank/DDBJ whole genome shotgun (WGS) entry which is preliminary data.</text>
</comment>
<name>A0AAI8VMS0_9PEZI</name>
<gene>
    <name evidence="2" type="ORF">KHLLAP_LOCUS7648</name>
</gene>
<dbReference type="AlphaFoldDB" id="A0AAI8VMS0"/>
<evidence type="ECO:0000313" key="3">
    <source>
        <dbReference type="Proteomes" id="UP001295740"/>
    </source>
</evidence>
<dbReference type="Proteomes" id="UP001295740">
    <property type="component" value="Unassembled WGS sequence"/>
</dbReference>
<proteinExistence type="predicted"/>
<protein>
    <submittedName>
        <fullName evidence="2">Uu.00g083660.m01.CDS01</fullName>
    </submittedName>
</protein>
<accession>A0AAI8VMS0</accession>
<sequence length="106" mass="11836">MKVIYFYLPLALNGAAMGADCNHEQYYCGDAIKSQISVEDNAHNAGYGGGDTSKYLFRCRLIGWGRENLLEYNRYCENGCNRDDRKPEYDDYCLLDPPAAGSSDGS</sequence>
<evidence type="ECO:0000313" key="2">
    <source>
        <dbReference type="EMBL" id="CAJ2507180.1"/>
    </source>
</evidence>
<keyword evidence="3" id="KW-1185">Reference proteome</keyword>
<organism evidence="2 3">
    <name type="scientific">Anthostomella pinea</name>
    <dbReference type="NCBI Taxonomy" id="933095"/>
    <lineage>
        <taxon>Eukaryota</taxon>
        <taxon>Fungi</taxon>
        <taxon>Dikarya</taxon>
        <taxon>Ascomycota</taxon>
        <taxon>Pezizomycotina</taxon>
        <taxon>Sordariomycetes</taxon>
        <taxon>Xylariomycetidae</taxon>
        <taxon>Xylariales</taxon>
        <taxon>Xylariaceae</taxon>
        <taxon>Anthostomella</taxon>
    </lineage>
</organism>
<keyword evidence="1" id="KW-0732">Signal</keyword>
<reference evidence="2" key="1">
    <citation type="submission" date="2023-10" db="EMBL/GenBank/DDBJ databases">
        <authorList>
            <person name="Hackl T."/>
        </authorList>
    </citation>
    <scope>NUCLEOTIDE SEQUENCE</scope>
</reference>